<dbReference type="Pfam" id="PF21076">
    <property type="entry name" value="GDH_ACT2"/>
    <property type="match status" value="1"/>
</dbReference>
<dbReference type="SUPFAM" id="SSF53223">
    <property type="entry name" value="Aminoacid dehydrogenase-like, N-terminal domain"/>
    <property type="match status" value="1"/>
</dbReference>
<dbReference type="Pfam" id="PF21075">
    <property type="entry name" value="GDH_ACT1"/>
    <property type="match status" value="1"/>
</dbReference>
<dbReference type="STRING" id="37928.SAMN04489742_3452"/>
<dbReference type="Gene3D" id="3.40.50.720">
    <property type="entry name" value="NAD(P)-binding Rossmann-like Domain"/>
    <property type="match status" value="1"/>
</dbReference>
<dbReference type="InterPro" id="IPR036291">
    <property type="entry name" value="NAD(P)-bd_dom_sf"/>
</dbReference>
<dbReference type="GO" id="GO:0004069">
    <property type="term" value="F:L-aspartate:2-oxoglutarate aminotransferase activity"/>
    <property type="evidence" value="ECO:0007669"/>
    <property type="project" value="InterPro"/>
</dbReference>
<evidence type="ECO:0000259" key="4">
    <source>
        <dbReference type="Pfam" id="PF21076"/>
    </source>
</evidence>
<gene>
    <name evidence="6" type="ORF">SAMN04489742_3452</name>
</gene>
<dbReference type="InterPro" id="IPR049056">
    <property type="entry name" value="NAD_Glu_DH_HM3"/>
</dbReference>
<protein>
    <submittedName>
        <fullName evidence="6">Glutamate dehydrogenase</fullName>
    </submittedName>
</protein>
<dbReference type="PANTHER" id="PTHR43403:SF1">
    <property type="entry name" value="NAD-SPECIFIC GLUTAMATE DEHYDROGENASE"/>
    <property type="match status" value="1"/>
</dbReference>
<feature type="domain" description="NAD-specific glutamate dehydrogenase C-terminal" evidence="2">
    <location>
        <begin position="1268"/>
        <end position="1605"/>
    </location>
</feature>
<name>A0A1H1FHC0_9MICC</name>
<feature type="domain" description="NAD-glutamate dehydrogenase ACT2" evidence="4">
    <location>
        <begin position="404"/>
        <end position="494"/>
    </location>
</feature>
<organism evidence="6 7">
    <name type="scientific">Crystallibacter crystallopoietes</name>
    <dbReference type="NCBI Taxonomy" id="37928"/>
    <lineage>
        <taxon>Bacteria</taxon>
        <taxon>Bacillati</taxon>
        <taxon>Actinomycetota</taxon>
        <taxon>Actinomycetes</taxon>
        <taxon>Micrococcales</taxon>
        <taxon>Micrococcaceae</taxon>
        <taxon>Crystallibacter</taxon>
    </lineage>
</organism>
<dbReference type="GO" id="GO:0006538">
    <property type="term" value="P:L-glutamate catabolic process"/>
    <property type="evidence" value="ECO:0007669"/>
    <property type="project" value="InterPro"/>
</dbReference>
<dbReference type="Pfam" id="PF21077">
    <property type="entry name" value="GDH_ACT3"/>
    <property type="match status" value="1"/>
</dbReference>
<dbReference type="InterPro" id="IPR046346">
    <property type="entry name" value="Aminoacid_DH-like_N_sf"/>
</dbReference>
<dbReference type="InterPro" id="IPR007780">
    <property type="entry name" value="NAD_Glu_DH_bac"/>
</dbReference>
<dbReference type="KEGG" id="acry:AC20117_00230"/>
<dbReference type="InterPro" id="IPR049062">
    <property type="entry name" value="NAD_Glu_DH_ACT2"/>
</dbReference>
<keyword evidence="7" id="KW-1185">Reference proteome</keyword>
<evidence type="ECO:0000259" key="5">
    <source>
        <dbReference type="Pfam" id="PF21077"/>
    </source>
</evidence>
<dbReference type="Proteomes" id="UP000181917">
    <property type="component" value="Unassembled WGS sequence"/>
</dbReference>
<dbReference type="Pfam" id="PF21073">
    <property type="entry name" value="GDH_HM1"/>
    <property type="match status" value="1"/>
</dbReference>
<dbReference type="Pfam" id="PF05088">
    <property type="entry name" value="Bac_GDH_CD"/>
    <property type="match status" value="1"/>
</dbReference>
<proteinExistence type="predicted"/>
<reference evidence="6 7" key="1">
    <citation type="submission" date="2016-10" db="EMBL/GenBank/DDBJ databases">
        <authorList>
            <person name="de Groot N.N."/>
        </authorList>
    </citation>
    <scope>NUCLEOTIDE SEQUENCE [LARGE SCALE GENOMIC DNA]</scope>
    <source>
        <strain evidence="6 7">DSM 20117</strain>
    </source>
</reference>
<dbReference type="InterPro" id="IPR028971">
    <property type="entry name" value="NAD-GDH_cat"/>
</dbReference>
<dbReference type="InterPro" id="IPR048381">
    <property type="entry name" value="GDH_C"/>
</dbReference>
<dbReference type="OrthoDB" id="9758052at2"/>
<dbReference type="RefSeq" id="WP_074701584.1">
    <property type="nucleotide sequence ID" value="NZ_CP018863.1"/>
</dbReference>
<accession>A0A1H1FHC0</accession>
<dbReference type="PIRSF" id="PIRSF036761">
    <property type="entry name" value="GDH_Mll4104"/>
    <property type="match status" value="1"/>
</dbReference>
<dbReference type="Pfam" id="PF21079">
    <property type="entry name" value="GDH_HM2"/>
    <property type="match status" value="1"/>
</dbReference>
<evidence type="ECO:0000259" key="1">
    <source>
        <dbReference type="Pfam" id="PF05088"/>
    </source>
</evidence>
<dbReference type="PANTHER" id="PTHR43403">
    <property type="entry name" value="NAD-SPECIFIC GLUTAMATE DEHYDROGENASE"/>
    <property type="match status" value="1"/>
</dbReference>
<feature type="domain" description="NAD-glutamate dehydrogenase catalytic" evidence="1">
    <location>
        <begin position="729"/>
        <end position="1221"/>
    </location>
</feature>
<dbReference type="Pfam" id="PF21074">
    <property type="entry name" value="GDH_C"/>
    <property type="match status" value="1"/>
</dbReference>
<dbReference type="InterPro" id="IPR049064">
    <property type="entry name" value="NAD_Glu_DH_ACT3"/>
</dbReference>
<dbReference type="InterPro" id="IPR049058">
    <property type="entry name" value="NAD_Glu_DH_HM2"/>
</dbReference>
<dbReference type="EMBL" id="FNKH01000002">
    <property type="protein sequence ID" value="SDR00345.1"/>
    <property type="molecule type" value="Genomic_DNA"/>
</dbReference>
<dbReference type="InterPro" id="IPR024727">
    <property type="entry name" value="NAD_Glu_DH_N_ACT1"/>
</dbReference>
<sequence length="1610" mass="179784">MSSGSSATDLSTSGKHPGDFLGNYYEHLAAEDAASYSGDTLEARAMAHRELALSRPSGQAVIGIRNERNSSVIMIATDDMPFLVDSVTAEIVRQDLAIRMLMHPTFIAIRDRTSHDLVELKRVPAHLGASSGDTAALPNLAEFIASGDKASHIESWISVETVRISGDEKAQQVIEGIRKVLGDVRVAVEDWSSMRSRVRQIAASLDSVAGAAEIPDLDEAKELLEWLDNGNFTFLGYREYDLANQAGEDVLLLREGTGLGIMRELPEDRHVQHLTEEGRARAREKRALVITKANSRSTVHRAAYLDYIGVKSFDAQGNVNGERRFIGLFASSAYNRSVRSVPIVREKVDAVLKHSGFAPDSHSGKDLLSILESYPRDEIFQMGIQELADIAMGILRLQERRRTRLFLRQDVYGRFVSALVYLPRDRYTTAVRLRMQDELRKTFEAKAIDYEARMTESSLARLFFRIRLRHGAEVPQIDVADLERRLAAAARSWSEGIDQIVRTKFDGEDAEKLSAKWAEAFPASYRVDYEVEDALEDIARFESYSEKADVSPIMHVYIPADVQTKVEDARLKLYLPEPQSLSQILPVFQNLGLEVLDERPFEIITADGEDFFLYDLGLKYPSEVDPLATGGLVQDAFGAVVTGRSESDRFDRLVVQERVPWREVSMLRSYARYVRQLGYAGSYSFTADTLLANPAVAHALISLFKVRFDPDLNENSRAAALEQARASLADGLQAVPTLDADRVLRTLANVIEATLRTNYFQNKPYLSFKLRPEAIEGAPFPRPKFEIWVYSPQVEGVHLRFGEVARGGLRWSDRREDFRTEILGLVKAQTVKNAVIVPTGAKGGFYAKQLPDPANDRAAWMAEGQSSYRTFIRGLLDITDNLVRTPAGQQVVPPERVVRLDGDDTYLVVAADKGTASFSDIANEISAEYGHWLGDAFASGGSVGYDHKAMGITARGAWESVKRHFSELGIDTQQEDFTVAGVGDMSGDVFGNGMLLSKHIRLVAAFDHRHIFLDPNPDPASSYTERKRLFELPRSSWADYDTSLISAGGGVYSRSIKSIELSPEVRQALGLDESVTAISPPELLRAILQSPVDLLYNGGIGTYVKASTESNAEVGDKANDNIRVNGKDLRAKVIGEGGNLGMTQRGRIEAALNGVILNTDAIDNSAGVDCSDHEVNIKVFVDQLVAAGKLPAKERTQLLQSMTDEVGRLVLEDNIDQNVLLLNDRQRVVEWSPSYERLMDWLEKTADLNRELEALPTTSELHERIDKGTGLTSPELSVLAAYAKIELTRALTLSNLADDPYFDKVLRGYFPIPLVERFGSDLALHPLRREIIATVIANDMINMGGITFAFRVMEETSVDEAAVAKAFVTLREIYELDEQVAQLNQLPANFPTEVWATIHLDIRRLLDRAVRWYVNHTDSATPVGEGIAALKPLVDPLRTKLVKYLRGNDLERVQEWRQQGEQWGLPETIAHQWAEQFESFGLLDVARIAVRVEEPVDTVAQIYYTVYDRFEVDALLNRITKLPREDRWQALARAAMRDDLYSTITDMTLAVMNSTEADLDPDVRMQQWVKANSESIERARKMFEEINQLEHDDMASLSVALRLMRSTVRS</sequence>
<evidence type="ECO:0000313" key="6">
    <source>
        <dbReference type="EMBL" id="SDR00345.1"/>
    </source>
</evidence>
<feature type="domain" description="NAD-glutamate dehydrogenase N-terminal ACT1" evidence="3">
    <location>
        <begin position="20"/>
        <end position="174"/>
    </location>
</feature>
<evidence type="ECO:0000259" key="3">
    <source>
        <dbReference type="Pfam" id="PF21075"/>
    </source>
</evidence>
<feature type="domain" description="NAD-glutamate dehydrogenase ACT3" evidence="5">
    <location>
        <begin position="554"/>
        <end position="623"/>
    </location>
</feature>
<dbReference type="InterPro" id="IPR049059">
    <property type="entry name" value="NAD_Glu_DH_HM1"/>
</dbReference>
<dbReference type="GO" id="GO:0004352">
    <property type="term" value="F:glutamate dehydrogenase (NAD+) activity"/>
    <property type="evidence" value="ECO:0007669"/>
    <property type="project" value="InterPro"/>
</dbReference>
<evidence type="ECO:0000313" key="7">
    <source>
        <dbReference type="Proteomes" id="UP000181917"/>
    </source>
</evidence>
<evidence type="ECO:0000259" key="2">
    <source>
        <dbReference type="Pfam" id="PF21074"/>
    </source>
</evidence>
<dbReference type="Pfam" id="PF21078">
    <property type="entry name" value="GDH_HM3"/>
    <property type="match status" value="1"/>
</dbReference>
<dbReference type="SUPFAM" id="SSF51735">
    <property type="entry name" value="NAD(P)-binding Rossmann-fold domains"/>
    <property type="match status" value="1"/>
</dbReference>